<dbReference type="KEGG" id="ccot:CCAX7_34940"/>
<keyword evidence="2" id="KW-1185">Reference proteome</keyword>
<dbReference type="RefSeq" id="WP_119322276.1">
    <property type="nucleotide sequence ID" value="NZ_AP025739.1"/>
</dbReference>
<dbReference type="OrthoDB" id="9757939at2"/>
<dbReference type="PANTHER" id="PTHR43465">
    <property type="entry name" value="DUF1680 DOMAIN PROTEIN (AFU_ORTHOLOGUE AFUA_1G08910)"/>
    <property type="match status" value="1"/>
</dbReference>
<dbReference type="InterPro" id="IPR008928">
    <property type="entry name" value="6-hairpin_glycosidase_sf"/>
</dbReference>
<dbReference type="GO" id="GO:0005975">
    <property type="term" value="P:carbohydrate metabolic process"/>
    <property type="evidence" value="ECO:0007669"/>
    <property type="project" value="InterPro"/>
</dbReference>
<evidence type="ECO:0000313" key="2">
    <source>
        <dbReference type="Proteomes" id="UP000287394"/>
    </source>
</evidence>
<dbReference type="InterPro" id="IPR012878">
    <property type="entry name" value="Beta-AFase-like_GH127_cat"/>
</dbReference>
<dbReference type="Pfam" id="PF20736">
    <property type="entry name" value="Glyco_hydro127M"/>
    <property type="match status" value="1"/>
</dbReference>
<proteinExistence type="predicted"/>
<dbReference type="EMBL" id="AP025739">
    <property type="protein sequence ID" value="BDI31443.1"/>
    <property type="molecule type" value="Genomic_DNA"/>
</dbReference>
<dbReference type="Proteomes" id="UP000287394">
    <property type="component" value="Chromosome"/>
</dbReference>
<accession>A0A402CY65</accession>
<dbReference type="AlphaFoldDB" id="A0A402CY65"/>
<reference evidence="1 2" key="1">
    <citation type="journal article" date="2019" name="Int. J. Syst. Evol. Microbiol.">
        <title>Capsulimonas corticalis gen. nov., sp. nov., an aerobic capsulated bacterium, of a novel bacterial order, Capsulimonadales ord. nov., of the class Armatimonadia of the phylum Armatimonadetes.</title>
        <authorList>
            <person name="Li J."/>
            <person name="Kudo C."/>
            <person name="Tonouchi A."/>
        </authorList>
    </citation>
    <scope>NUCLEOTIDE SEQUENCE [LARGE SCALE GENOMIC DNA]</scope>
    <source>
        <strain evidence="1 2">AX-7</strain>
    </source>
</reference>
<dbReference type="PANTHER" id="PTHR43465:SF2">
    <property type="entry name" value="DUF1680 DOMAIN PROTEIN (AFU_ORTHOLOGUE AFUA_1G08910)"/>
    <property type="match status" value="1"/>
</dbReference>
<dbReference type="Gene3D" id="1.50.10.10">
    <property type="match status" value="1"/>
</dbReference>
<dbReference type="InterPro" id="IPR049046">
    <property type="entry name" value="Beta-AFase-like_GH127_middle"/>
</dbReference>
<sequence length="678" mass="76183">MSTTKFEMTRRQFIQFAMISSGMLLSAELGSRAAVPPPLKTRSYAVFQDLPAGAIEPSGWLRTNMEKQAEHLGSKLPQISWPFTGTYWKGEEQGESWWPWEQMSYWIDGATRLAIVLNDKALMRQVREAIDYALTHASADGYLGPKFFEEPTGDFHRWPHALFFRSLAAASDATGETEIAEAMRKHYLSDKAAYGKPTRNVVNIETMLWCYERTGDPRLLALAENSWREYLTVAHDAEHGDLSELRVFSAAPIDAHGVTYMETAKQPAILYAHTGKAEYLKFALAAQRRVFDHHMLIDGIPSTSEWYRTKTSLDSHETCDISDHTWSWGYLLTATGSGVWGDRIERACFNAGPGAIKNDWKALQYFSCPNQFLATLNSDHNVMAHGGRMMAYQPNPGQHTACCGGNVHRLLPNYVMRMWMKQPDGGLAATLYGPSKLTTTVGSKNEPIEITQTTEYPFEEQIHFTIGLKRAVSFALSLRIPEWCDDPHLTRNGKPIGKLSIRDGFVTLRRTFQPGDRITLTLPMKTAISRWPQNGVGLEHGPLVYSLPIEANWTPVVEERYTTSKYPSWNATPTSAWNYGIVLDAAKLKDSVQFERRAVSSDPWSNPPTRLIVSAKKIEDWVLQVNPDDPDQKFTPPLPEFGASKVADLRETLTLIPYGSTHLRVTIFPDLAAVKSSS</sequence>
<name>A0A402CY65_9BACT</name>
<dbReference type="InterPro" id="IPR049174">
    <property type="entry name" value="Beta-AFase-like"/>
</dbReference>
<evidence type="ECO:0000313" key="1">
    <source>
        <dbReference type="EMBL" id="BDI31443.1"/>
    </source>
</evidence>
<organism evidence="1 2">
    <name type="scientific">Capsulimonas corticalis</name>
    <dbReference type="NCBI Taxonomy" id="2219043"/>
    <lineage>
        <taxon>Bacteria</taxon>
        <taxon>Bacillati</taxon>
        <taxon>Armatimonadota</taxon>
        <taxon>Armatimonadia</taxon>
        <taxon>Capsulimonadales</taxon>
        <taxon>Capsulimonadaceae</taxon>
        <taxon>Capsulimonas</taxon>
    </lineage>
</organism>
<dbReference type="SUPFAM" id="SSF48208">
    <property type="entry name" value="Six-hairpin glycosidases"/>
    <property type="match status" value="1"/>
</dbReference>
<dbReference type="InterPro" id="IPR012341">
    <property type="entry name" value="6hp_glycosidase-like_sf"/>
</dbReference>
<gene>
    <name evidence="1" type="ORF">CCAX7_34940</name>
</gene>
<protein>
    <submittedName>
        <fullName evidence="1">Uncharacterized protein</fullName>
    </submittedName>
</protein>
<dbReference type="Pfam" id="PF07944">
    <property type="entry name" value="Beta-AFase-like_GH127_cat"/>
    <property type="match status" value="1"/>
</dbReference>